<reference evidence="3" key="1">
    <citation type="journal article" date="2017" name="Nat. Microbiol.">
        <title>Global analysis of biosynthetic gene clusters reveals vast potential of secondary metabolite production in Penicillium species.</title>
        <authorList>
            <person name="Nielsen J.C."/>
            <person name="Grijseels S."/>
            <person name="Prigent S."/>
            <person name="Ji B."/>
            <person name="Dainat J."/>
            <person name="Nielsen K.F."/>
            <person name="Frisvad J.C."/>
            <person name="Workman M."/>
            <person name="Nielsen J."/>
        </authorList>
    </citation>
    <scope>NUCLEOTIDE SEQUENCE [LARGE SCALE GENOMIC DNA]</scope>
    <source>
        <strain evidence="3">IBT 11843</strain>
    </source>
</reference>
<dbReference type="GO" id="GO:0017000">
    <property type="term" value="P:antibiotic biosynthetic process"/>
    <property type="evidence" value="ECO:0007669"/>
    <property type="project" value="UniProtKB-ARBA"/>
</dbReference>
<dbReference type="InterPro" id="IPR029058">
    <property type="entry name" value="AB_hydrolase_fold"/>
</dbReference>
<proteinExistence type="predicted"/>
<dbReference type="OrthoDB" id="408373at2759"/>
<dbReference type="Proteomes" id="UP000191522">
    <property type="component" value="Unassembled WGS sequence"/>
</dbReference>
<sequence length="253" mass="26975">MAPQNPTAILIIHGGYFSPTAWDAFTDQLTKAGLVVRCPRLPTCGDERPPTATLKEDVIAVRSAAKDLIDTGHNVIVLAHSYGGIVASEALTSDLYANEVTKGIVYFILLSAWLVQPGDTVLDVIGKYGFQCKVDLGNNGDGTVFAKNAAEAFFNDIDSATAEKLAAGNVTHNWLAASAKVTGAPWKNLPTTYVHCTRDLAIMLPLQKSMVQDAVNARGASEFVTKTIDSGHCPFLSKPDELVSIIQVLAGMD</sequence>
<dbReference type="Gene3D" id="3.40.50.1820">
    <property type="entry name" value="alpha/beta hydrolase"/>
    <property type="match status" value="1"/>
</dbReference>
<dbReference type="OMA" id="NITHNWA"/>
<dbReference type="GO" id="GO:0072330">
    <property type="term" value="P:monocarboxylic acid biosynthetic process"/>
    <property type="evidence" value="ECO:0007669"/>
    <property type="project" value="UniProtKB-ARBA"/>
</dbReference>
<evidence type="ECO:0000313" key="2">
    <source>
        <dbReference type="EMBL" id="OQD66271.1"/>
    </source>
</evidence>
<dbReference type="EMBL" id="MDYL01000057">
    <property type="protein sequence ID" value="OQD66271.1"/>
    <property type="molecule type" value="Genomic_DNA"/>
</dbReference>
<dbReference type="PANTHER" id="PTHR37017">
    <property type="entry name" value="AB HYDROLASE-1 DOMAIN-CONTAINING PROTEIN-RELATED"/>
    <property type="match status" value="1"/>
</dbReference>
<accession>A0A1V6NNF8</accession>
<dbReference type="STRING" id="69771.A0A1V6NNF8"/>
<dbReference type="AlphaFoldDB" id="A0A1V6NNF8"/>
<comment type="caution">
    <text evidence="2">The sequence shown here is derived from an EMBL/GenBank/DDBJ whole genome shotgun (WGS) entry which is preliminary data.</text>
</comment>
<dbReference type="InterPro" id="IPR000073">
    <property type="entry name" value="AB_hydrolase_1"/>
</dbReference>
<feature type="domain" description="AB hydrolase-1" evidence="1">
    <location>
        <begin position="9"/>
        <end position="243"/>
    </location>
</feature>
<name>A0A1V6NNF8_PENDC</name>
<dbReference type="InterPro" id="IPR052897">
    <property type="entry name" value="Sec-Metab_Biosynth_Hydrolase"/>
</dbReference>
<dbReference type="PANTHER" id="PTHR37017:SF11">
    <property type="entry name" value="ESTERASE_LIPASE_THIOESTERASE DOMAIN-CONTAINING PROTEIN"/>
    <property type="match status" value="1"/>
</dbReference>
<evidence type="ECO:0000259" key="1">
    <source>
        <dbReference type="Pfam" id="PF12697"/>
    </source>
</evidence>
<keyword evidence="3" id="KW-1185">Reference proteome</keyword>
<dbReference type="Pfam" id="PF12697">
    <property type="entry name" value="Abhydrolase_6"/>
    <property type="match status" value="1"/>
</dbReference>
<evidence type="ECO:0000313" key="3">
    <source>
        <dbReference type="Proteomes" id="UP000191522"/>
    </source>
</evidence>
<dbReference type="SUPFAM" id="SSF53474">
    <property type="entry name" value="alpha/beta-Hydrolases"/>
    <property type="match status" value="1"/>
</dbReference>
<protein>
    <recommendedName>
        <fullName evidence="1">AB hydrolase-1 domain-containing protein</fullName>
    </recommendedName>
</protein>
<organism evidence="2 3">
    <name type="scientific">Penicillium decumbens</name>
    <dbReference type="NCBI Taxonomy" id="69771"/>
    <lineage>
        <taxon>Eukaryota</taxon>
        <taxon>Fungi</taxon>
        <taxon>Dikarya</taxon>
        <taxon>Ascomycota</taxon>
        <taxon>Pezizomycotina</taxon>
        <taxon>Eurotiomycetes</taxon>
        <taxon>Eurotiomycetidae</taxon>
        <taxon>Eurotiales</taxon>
        <taxon>Aspergillaceae</taxon>
        <taxon>Penicillium</taxon>
    </lineage>
</organism>
<gene>
    <name evidence="2" type="ORF">PENDEC_c057G05197</name>
</gene>